<gene>
    <name evidence="2" type="ORF">HEB94_002581</name>
</gene>
<sequence>MRYGLVRRHPVVLPHGYTFDIEGSYDRGRGTLRQFQQRRQLIRLEVKQSGPMGSRNREHMPNTPLFPGDEQSNLGQALQHGVWAAPT</sequence>
<name>A0A927RJK1_9ACTN</name>
<evidence type="ECO:0000256" key="1">
    <source>
        <dbReference type="SAM" id="MobiDB-lite"/>
    </source>
</evidence>
<proteinExistence type="predicted"/>
<accession>A0A927RJK1</accession>
<protein>
    <submittedName>
        <fullName evidence="2">Uncharacterized protein</fullName>
    </submittedName>
</protein>
<comment type="caution">
    <text evidence="2">The sequence shown here is derived from an EMBL/GenBank/DDBJ whole genome shotgun (WGS) entry which is preliminary data.</text>
</comment>
<organism evidence="2 3">
    <name type="scientific">Actinopolymorpha pittospori</name>
    <dbReference type="NCBI Taxonomy" id="648752"/>
    <lineage>
        <taxon>Bacteria</taxon>
        <taxon>Bacillati</taxon>
        <taxon>Actinomycetota</taxon>
        <taxon>Actinomycetes</taxon>
        <taxon>Propionibacteriales</taxon>
        <taxon>Actinopolymorphaceae</taxon>
        <taxon>Actinopolymorpha</taxon>
    </lineage>
</organism>
<reference evidence="2" key="1">
    <citation type="submission" date="2020-10" db="EMBL/GenBank/DDBJ databases">
        <title>Sequencing the genomes of 1000 actinobacteria strains.</title>
        <authorList>
            <person name="Klenk H.-P."/>
        </authorList>
    </citation>
    <scope>NUCLEOTIDE SEQUENCE</scope>
    <source>
        <strain evidence="2">DSM 45354</strain>
    </source>
</reference>
<evidence type="ECO:0000313" key="2">
    <source>
        <dbReference type="EMBL" id="MBE1605733.1"/>
    </source>
</evidence>
<evidence type="ECO:0000313" key="3">
    <source>
        <dbReference type="Proteomes" id="UP000638648"/>
    </source>
</evidence>
<dbReference type="EMBL" id="JADBEM010000001">
    <property type="protein sequence ID" value="MBE1605733.1"/>
    <property type="molecule type" value="Genomic_DNA"/>
</dbReference>
<dbReference type="Proteomes" id="UP000638648">
    <property type="component" value="Unassembled WGS sequence"/>
</dbReference>
<feature type="region of interest" description="Disordered" evidence="1">
    <location>
        <begin position="47"/>
        <end position="72"/>
    </location>
</feature>
<dbReference type="AlphaFoldDB" id="A0A927RJK1"/>
<keyword evidence="3" id="KW-1185">Reference proteome</keyword>